<dbReference type="EMBL" id="CAJJDM010000035">
    <property type="protein sequence ID" value="CAD8064676.1"/>
    <property type="molecule type" value="Genomic_DNA"/>
</dbReference>
<evidence type="ECO:0000256" key="1">
    <source>
        <dbReference type="SAM" id="Coils"/>
    </source>
</evidence>
<evidence type="ECO:0000313" key="3">
    <source>
        <dbReference type="EMBL" id="CAD8064676.1"/>
    </source>
</evidence>
<proteinExistence type="predicted"/>
<dbReference type="Pfam" id="PF10358">
    <property type="entry name" value="NT-C2"/>
    <property type="match status" value="1"/>
</dbReference>
<organism evidence="3 4">
    <name type="scientific">Paramecium primaurelia</name>
    <dbReference type="NCBI Taxonomy" id="5886"/>
    <lineage>
        <taxon>Eukaryota</taxon>
        <taxon>Sar</taxon>
        <taxon>Alveolata</taxon>
        <taxon>Ciliophora</taxon>
        <taxon>Intramacronucleata</taxon>
        <taxon>Oligohymenophorea</taxon>
        <taxon>Peniculida</taxon>
        <taxon>Parameciidae</taxon>
        <taxon>Paramecium</taxon>
    </lineage>
</organism>
<protein>
    <recommendedName>
        <fullName evidence="2">C2 NT-type domain-containing protein</fullName>
    </recommendedName>
</protein>
<reference evidence="3" key="1">
    <citation type="submission" date="2021-01" db="EMBL/GenBank/DDBJ databases">
        <authorList>
            <consortium name="Genoscope - CEA"/>
            <person name="William W."/>
        </authorList>
    </citation>
    <scope>NUCLEOTIDE SEQUENCE</scope>
</reference>
<sequence length="479" mass="56801">MKGFCYQVTLQISKVELSIKFPCTLQVMWKRGQNKCLTKAKEKIKNIFVVNESFTLEFNIGDNIPKKTFLVVLLNVQGQSKLAGVVNFDINETMAKEGQCSLNLDKSPDSNAKIFFSYQIINLGETYFTESRINESFNHKSLGESFGLDKENQNSKLNSLKISNYDNQLNKELYEKSLKDLDQSKLKISNLQDQINKFYEDKQQLLDEIKSLKQNNLELKNENEYLEKQNENQKQELQQSKENGYIINQQTVKLEQMNHEIQNQKLQYQILQNKYQQCMQKLKSLEEQNEFNKFNKVDRSTNTIVVEIPEFIQQNQTIKQLDEQIIDYKRKNDKLLFELEFTQNKLNTIEQDLSSLQVQFLSLQKQLSNQKDQCNYLEIDNQKLRISIKEYEEDKIQKERNNIKIQNDLQKQNQNLKEQLQQNQDQFEQMKEKYFLQKEKIEKLNDVINQQNEELTIQSVNLLREIQIIAKKQEQFGIV</sequence>
<keyword evidence="4" id="KW-1185">Reference proteome</keyword>
<dbReference type="AlphaFoldDB" id="A0A8S1LIX9"/>
<evidence type="ECO:0000313" key="4">
    <source>
        <dbReference type="Proteomes" id="UP000688137"/>
    </source>
</evidence>
<feature type="coiled-coil region" evidence="1">
    <location>
        <begin position="174"/>
        <end position="288"/>
    </location>
</feature>
<gene>
    <name evidence="3" type="ORF">PPRIM_AZ9-3.1.T0360245</name>
</gene>
<evidence type="ECO:0000259" key="2">
    <source>
        <dbReference type="Pfam" id="PF10358"/>
    </source>
</evidence>
<dbReference type="Proteomes" id="UP000688137">
    <property type="component" value="Unassembled WGS sequence"/>
</dbReference>
<dbReference type="InterPro" id="IPR019448">
    <property type="entry name" value="NT-C2"/>
</dbReference>
<name>A0A8S1LIX9_PARPR</name>
<dbReference type="OMA" id="MKGFCYQ"/>
<feature type="coiled-coil region" evidence="1">
    <location>
        <begin position="318"/>
        <end position="458"/>
    </location>
</feature>
<feature type="domain" description="C2 NT-type" evidence="2">
    <location>
        <begin position="2"/>
        <end position="127"/>
    </location>
</feature>
<keyword evidence="1" id="KW-0175">Coiled coil</keyword>
<comment type="caution">
    <text evidence="3">The sequence shown here is derived from an EMBL/GenBank/DDBJ whole genome shotgun (WGS) entry which is preliminary data.</text>
</comment>
<accession>A0A8S1LIX9</accession>